<evidence type="ECO:0000256" key="5">
    <source>
        <dbReference type="ARBA" id="ARBA00022729"/>
    </source>
</evidence>
<reference evidence="9 10" key="1">
    <citation type="submission" date="2018-06" db="EMBL/GenBank/DDBJ databases">
        <title>Flavobacterium sp IMCC34762, genome.</title>
        <authorList>
            <person name="Joung Y."/>
            <person name="Cho J."/>
            <person name="Song J."/>
        </authorList>
    </citation>
    <scope>NUCLEOTIDE SEQUENCE [LARGE SCALE GENOMIC DNA]</scope>
    <source>
        <strain evidence="9 10">IMCC34762</strain>
    </source>
</reference>
<evidence type="ECO:0000256" key="3">
    <source>
        <dbReference type="ARBA" id="ARBA00022452"/>
    </source>
</evidence>
<evidence type="ECO:0000256" key="8">
    <source>
        <dbReference type="SAM" id="SignalP"/>
    </source>
</evidence>
<name>A0A2W7TXU6_9FLAO</name>
<evidence type="ECO:0000256" key="7">
    <source>
        <dbReference type="ARBA" id="ARBA00023237"/>
    </source>
</evidence>
<keyword evidence="3" id="KW-1134">Transmembrane beta strand</keyword>
<evidence type="ECO:0000256" key="4">
    <source>
        <dbReference type="ARBA" id="ARBA00022692"/>
    </source>
</evidence>
<dbReference type="AlphaFoldDB" id="A0A2W7TXU6"/>
<evidence type="ECO:0000256" key="6">
    <source>
        <dbReference type="ARBA" id="ARBA00023136"/>
    </source>
</evidence>
<dbReference type="Gene3D" id="2.40.160.60">
    <property type="entry name" value="Outer membrane protein transport protein (OMPP1/FadL/TodX)"/>
    <property type="match status" value="1"/>
</dbReference>
<evidence type="ECO:0000313" key="10">
    <source>
        <dbReference type="Proteomes" id="UP000249177"/>
    </source>
</evidence>
<dbReference type="Proteomes" id="UP000249177">
    <property type="component" value="Unassembled WGS sequence"/>
</dbReference>
<keyword evidence="10" id="KW-1185">Reference proteome</keyword>
<dbReference type="OrthoDB" id="9765571at2"/>
<dbReference type="GO" id="GO:0009279">
    <property type="term" value="C:cell outer membrane"/>
    <property type="evidence" value="ECO:0007669"/>
    <property type="project" value="UniProtKB-SubCell"/>
</dbReference>
<dbReference type="RefSeq" id="WP_111408963.1">
    <property type="nucleotide sequence ID" value="NZ_QKXH01000002.1"/>
</dbReference>
<comment type="subcellular location">
    <subcellularLocation>
        <location evidence="1">Cell outer membrane</location>
        <topology evidence="1">Multi-pass membrane protein</topology>
    </subcellularLocation>
</comment>
<evidence type="ECO:0000313" key="9">
    <source>
        <dbReference type="EMBL" id="PZX94868.1"/>
    </source>
</evidence>
<comment type="similarity">
    <text evidence="2">Belongs to the OmpP1/FadL family.</text>
</comment>
<evidence type="ECO:0000256" key="1">
    <source>
        <dbReference type="ARBA" id="ARBA00004571"/>
    </source>
</evidence>
<dbReference type="SUPFAM" id="SSF56935">
    <property type="entry name" value="Porins"/>
    <property type="match status" value="1"/>
</dbReference>
<protein>
    <submittedName>
        <fullName evidence="9">Transporter</fullName>
    </submittedName>
</protein>
<gene>
    <name evidence="9" type="ORF">DOS84_04770</name>
</gene>
<keyword evidence="6" id="KW-0472">Membrane</keyword>
<feature type="signal peptide" evidence="8">
    <location>
        <begin position="1"/>
        <end position="20"/>
    </location>
</feature>
<keyword evidence="4" id="KW-0812">Transmembrane</keyword>
<organism evidence="9 10">
    <name type="scientific">Flavobacterium aquariorum</name>
    <dbReference type="NCBI Taxonomy" id="2217670"/>
    <lineage>
        <taxon>Bacteria</taxon>
        <taxon>Pseudomonadati</taxon>
        <taxon>Bacteroidota</taxon>
        <taxon>Flavobacteriia</taxon>
        <taxon>Flavobacteriales</taxon>
        <taxon>Flavobacteriaceae</taxon>
        <taxon>Flavobacterium</taxon>
    </lineage>
</organism>
<dbReference type="EMBL" id="QKXH01000002">
    <property type="protein sequence ID" value="PZX94868.1"/>
    <property type="molecule type" value="Genomic_DNA"/>
</dbReference>
<keyword evidence="5 8" id="KW-0732">Signal</keyword>
<feature type="chain" id="PRO_5015910084" evidence="8">
    <location>
        <begin position="21"/>
        <end position="501"/>
    </location>
</feature>
<dbReference type="InterPro" id="IPR005017">
    <property type="entry name" value="OMPP1/FadL/TodX"/>
</dbReference>
<dbReference type="Pfam" id="PF03349">
    <property type="entry name" value="Toluene_X"/>
    <property type="match status" value="1"/>
</dbReference>
<keyword evidence="7" id="KW-0998">Cell outer membrane</keyword>
<evidence type="ECO:0000256" key="2">
    <source>
        <dbReference type="ARBA" id="ARBA00008163"/>
    </source>
</evidence>
<comment type="caution">
    <text evidence="9">The sequence shown here is derived from an EMBL/GenBank/DDBJ whole genome shotgun (WGS) entry which is preliminary data.</text>
</comment>
<accession>A0A2W7TXU6</accession>
<sequence>MKKNLLLCLVAGLTFSTLHSQEIKDAMRYAQSELHGTARFTAMSGAFGALGGDLSSINVNPAGSAVFNNNQFATTVGNYDTKNNSDYFGTSTSASESTFDLNQAGGVFVFKTRNPNNDWKKFSMSINYENTNNFDNSMFSAGTSPINSVANYFISYANGVPLDLLQNGNYASLDNGAQQAFLGYQGYIINPVTETPNNTLYTSNVRSGGNYYQENSVYSNGYNGKLIFNSGLQYKDFLYFGLNLNSHFTDYVQNTNFYESNNNTLNTNYEVKTLNFSNSLHTYGAGFSFQVGAIAKLTNEMRLGFAYESPTWYNLQDELSQRLTSISSNIAETLPPDVVDPFVINYYAPYDLRTPGSLTGSFAYIFGKSGLISVDYKYKDYSCTEFSPTNDPYYRGLNSAMHNALGSSNEVRVGAEYKIQNFRLRGGYRFEGSPYNDSVTVGDLNSFSGGLGYSFGSIKLDFSYVNVHSTSQNQFFSQGFTESAHINTYKNNFTMTFIFEM</sequence>
<proteinExistence type="inferred from homology"/>